<protein>
    <submittedName>
        <fullName evidence="1">Uncharacterized protein</fullName>
    </submittedName>
</protein>
<gene>
    <name evidence="1" type="ORF">JJQ90_18865</name>
</gene>
<dbReference type="EMBL" id="JAERQM010000005">
    <property type="protein sequence ID" value="MBU8545792.1"/>
    <property type="molecule type" value="Genomic_DNA"/>
</dbReference>
<reference evidence="1 2" key="1">
    <citation type="submission" date="2021-01" db="EMBL/GenBank/DDBJ databases">
        <title>Roseomonas sp. nov, a bacterium isolated from an oil production mixture in Yumen Oilfield.</title>
        <authorList>
            <person name="Wu D."/>
        </authorList>
    </citation>
    <scope>NUCLEOTIDE SEQUENCE [LARGE SCALE GENOMIC DNA]</scope>
    <source>
        <strain evidence="1 2">ROY-5-3</strain>
    </source>
</reference>
<dbReference type="Proteomes" id="UP000689967">
    <property type="component" value="Unassembled WGS sequence"/>
</dbReference>
<sequence length="64" mass="6611">MRVLTVLQATVERQKAELAVVAPKAKALDRIATADSRLSIAAAAKAPGNGMLIEAPTEPAALMV</sequence>
<dbReference type="RefSeq" id="WP_216877787.1">
    <property type="nucleotide sequence ID" value="NZ_JAERQM010000005.1"/>
</dbReference>
<name>A0ABS6HAN3_9PROT</name>
<organism evidence="1 2">
    <name type="scientific">Falsiroseomonas oleicola</name>
    <dbReference type="NCBI Taxonomy" id="2801474"/>
    <lineage>
        <taxon>Bacteria</taxon>
        <taxon>Pseudomonadati</taxon>
        <taxon>Pseudomonadota</taxon>
        <taxon>Alphaproteobacteria</taxon>
        <taxon>Acetobacterales</taxon>
        <taxon>Roseomonadaceae</taxon>
        <taxon>Falsiroseomonas</taxon>
    </lineage>
</organism>
<proteinExistence type="predicted"/>
<comment type="caution">
    <text evidence="1">The sequence shown here is derived from an EMBL/GenBank/DDBJ whole genome shotgun (WGS) entry which is preliminary data.</text>
</comment>
<keyword evidence="2" id="KW-1185">Reference proteome</keyword>
<evidence type="ECO:0000313" key="2">
    <source>
        <dbReference type="Proteomes" id="UP000689967"/>
    </source>
</evidence>
<evidence type="ECO:0000313" key="1">
    <source>
        <dbReference type="EMBL" id="MBU8545792.1"/>
    </source>
</evidence>
<accession>A0ABS6HAN3</accession>